<gene>
    <name evidence="1" type="ORF">F0562_017552</name>
</gene>
<evidence type="ECO:0000313" key="1">
    <source>
        <dbReference type="EMBL" id="KAA8517196.1"/>
    </source>
</evidence>
<proteinExistence type="predicted"/>
<reference evidence="1 2" key="1">
    <citation type="submission" date="2019-09" db="EMBL/GenBank/DDBJ databases">
        <title>A chromosome-level genome assembly of the Chinese tupelo Nyssa sinensis.</title>
        <authorList>
            <person name="Yang X."/>
            <person name="Kang M."/>
            <person name="Yang Y."/>
            <person name="Xiong H."/>
            <person name="Wang M."/>
            <person name="Zhang Z."/>
            <person name="Wang Z."/>
            <person name="Wu H."/>
            <person name="Ma T."/>
            <person name="Liu J."/>
            <person name="Xi Z."/>
        </authorList>
    </citation>
    <scope>NUCLEOTIDE SEQUENCE [LARGE SCALE GENOMIC DNA]</scope>
    <source>
        <strain evidence="1">J267</strain>
        <tissue evidence="1">Leaf</tissue>
    </source>
</reference>
<dbReference type="EMBL" id="CM018051">
    <property type="protein sequence ID" value="KAA8517196.1"/>
    <property type="molecule type" value="Genomic_DNA"/>
</dbReference>
<dbReference type="OrthoDB" id="10547025at2759"/>
<organism evidence="1 2">
    <name type="scientific">Nyssa sinensis</name>
    <dbReference type="NCBI Taxonomy" id="561372"/>
    <lineage>
        <taxon>Eukaryota</taxon>
        <taxon>Viridiplantae</taxon>
        <taxon>Streptophyta</taxon>
        <taxon>Embryophyta</taxon>
        <taxon>Tracheophyta</taxon>
        <taxon>Spermatophyta</taxon>
        <taxon>Magnoliopsida</taxon>
        <taxon>eudicotyledons</taxon>
        <taxon>Gunneridae</taxon>
        <taxon>Pentapetalae</taxon>
        <taxon>asterids</taxon>
        <taxon>Cornales</taxon>
        <taxon>Nyssaceae</taxon>
        <taxon>Nyssa</taxon>
    </lineage>
</organism>
<dbReference type="Proteomes" id="UP000325577">
    <property type="component" value="Linkage Group LG8"/>
</dbReference>
<name>A0A5J4ZHS3_9ASTE</name>
<evidence type="ECO:0000313" key="2">
    <source>
        <dbReference type="Proteomes" id="UP000325577"/>
    </source>
</evidence>
<accession>A0A5J4ZHS3</accession>
<dbReference type="AlphaFoldDB" id="A0A5J4ZHS3"/>
<protein>
    <submittedName>
        <fullName evidence="1">Uncharacterized protein</fullName>
    </submittedName>
</protein>
<sequence>MIPNLSRFDLLIRIDWSSNHIESYDFDNYGGEVQDFIPLTSGIIFKPTHRFANPPKSSGSSKTPVSWSKVSKLVFFLKWLDVKPGLAWGLGICEDHNLVSGRNFGSEDVGPRQLKHMNTNNLRDIPGNYHGAIASGGAASQPLNGGSANIFYNTPSPMATQV</sequence>
<keyword evidence="2" id="KW-1185">Reference proteome</keyword>